<keyword evidence="1" id="KW-1133">Transmembrane helix</keyword>
<gene>
    <name evidence="2" type="ORF">APZ42_025295</name>
</gene>
<dbReference type="EMBL" id="LRGB01001863">
    <property type="protein sequence ID" value="KZS10270.1"/>
    <property type="molecule type" value="Genomic_DNA"/>
</dbReference>
<sequence length="137" mass="15944">MLLPLTAPRLSNIIPHMQLPATTPSFPTTYYTIRTPKYYTTIYSAPTYYTQAIKYYAAQRYYTEAPIYYSMQRTPVPATTPRLPNIRPQRLRSTTHLKPKLHPIMLNQPAILTLRIIILLLAITTLIQPRNTIRGYY</sequence>
<name>A0A164T8N5_9CRUS</name>
<comment type="caution">
    <text evidence="2">The sequence shown here is derived from an EMBL/GenBank/DDBJ whole genome shotgun (WGS) entry which is preliminary data.</text>
</comment>
<organism evidence="2 3">
    <name type="scientific">Daphnia magna</name>
    <dbReference type="NCBI Taxonomy" id="35525"/>
    <lineage>
        <taxon>Eukaryota</taxon>
        <taxon>Metazoa</taxon>
        <taxon>Ecdysozoa</taxon>
        <taxon>Arthropoda</taxon>
        <taxon>Crustacea</taxon>
        <taxon>Branchiopoda</taxon>
        <taxon>Diplostraca</taxon>
        <taxon>Cladocera</taxon>
        <taxon>Anomopoda</taxon>
        <taxon>Daphniidae</taxon>
        <taxon>Daphnia</taxon>
    </lineage>
</organism>
<keyword evidence="1" id="KW-0812">Transmembrane</keyword>
<keyword evidence="3" id="KW-1185">Reference proteome</keyword>
<dbReference type="AlphaFoldDB" id="A0A164T8N5"/>
<evidence type="ECO:0000256" key="1">
    <source>
        <dbReference type="SAM" id="Phobius"/>
    </source>
</evidence>
<dbReference type="Proteomes" id="UP000076858">
    <property type="component" value="Unassembled WGS sequence"/>
</dbReference>
<proteinExistence type="predicted"/>
<protein>
    <submittedName>
        <fullName evidence="2">Uncharacterized protein</fullName>
    </submittedName>
</protein>
<reference evidence="2 3" key="1">
    <citation type="submission" date="2016-03" db="EMBL/GenBank/DDBJ databases">
        <title>EvidentialGene: Evidence-directed Construction of Genes on Genomes.</title>
        <authorList>
            <person name="Gilbert D.G."/>
            <person name="Choi J.-H."/>
            <person name="Mockaitis K."/>
            <person name="Colbourne J."/>
            <person name="Pfrender M."/>
        </authorList>
    </citation>
    <scope>NUCLEOTIDE SEQUENCE [LARGE SCALE GENOMIC DNA]</scope>
    <source>
        <strain evidence="2 3">Xinb3</strain>
        <tissue evidence="2">Complete organism</tissue>
    </source>
</reference>
<accession>A0A164T8N5</accession>
<keyword evidence="1" id="KW-0472">Membrane</keyword>
<feature type="transmembrane region" description="Helical" evidence="1">
    <location>
        <begin position="109"/>
        <end position="127"/>
    </location>
</feature>
<evidence type="ECO:0000313" key="3">
    <source>
        <dbReference type="Proteomes" id="UP000076858"/>
    </source>
</evidence>
<evidence type="ECO:0000313" key="2">
    <source>
        <dbReference type="EMBL" id="KZS10270.1"/>
    </source>
</evidence>